<comment type="cofactor">
    <cofactor evidence="6">
        <name>a divalent metal cation</name>
        <dbReference type="ChEBI" id="CHEBI:60240"/>
    </cofactor>
    <text evidence="6">Binds 1 divalent metal cation per subunit.</text>
</comment>
<dbReference type="PANTHER" id="PTHR11113:SF14">
    <property type="entry name" value="N-ACETYLGLUCOSAMINE-6-PHOSPHATE DEACETYLASE"/>
    <property type="match status" value="1"/>
</dbReference>
<proteinExistence type="inferred from homology"/>
<keyword evidence="3 4" id="KW-0378">Hydrolase</keyword>
<dbReference type="InterPro" id="IPR003764">
    <property type="entry name" value="GlcNAc_6-P_deAcase"/>
</dbReference>
<comment type="similarity">
    <text evidence="1 4">Belongs to the metallo-dependent hydrolases superfamily. NagA family.</text>
</comment>
<dbReference type="EMBL" id="EF591888">
    <property type="protein sequence ID" value="ABX10685.1"/>
    <property type="molecule type" value="Genomic_DNA"/>
</dbReference>
<evidence type="ECO:0000313" key="7">
    <source>
        <dbReference type="EMBL" id="ABX10685.1"/>
    </source>
</evidence>
<dbReference type="InterPro" id="IPR032466">
    <property type="entry name" value="Metal_Hydrolase"/>
</dbReference>
<name>A9LH08_9BACT</name>
<organism evidence="7">
    <name type="scientific">uncultured planctomycete 8FN</name>
    <dbReference type="NCBI Taxonomy" id="455070"/>
    <lineage>
        <taxon>Bacteria</taxon>
        <taxon>Pseudomonadati</taxon>
        <taxon>Planctomycetota</taxon>
        <taxon>Planctomycetia</taxon>
        <taxon>Planctomycetales</taxon>
        <taxon>environmental samples</taxon>
    </lineage>
</organism>
<dbReference type="AlphaFoldDB" id="A9LH08"/>
<dbReference type="Gene3D" id="3.20.20.140">
    <property type="entry name" value="Metal-dependent hydrolases"/>
    <property type="match status" value="1"/>
</dbReference>
<evidence type="ECO:0000256" key="4">
    <source>
        <dbReference type="PIRNR" id="PIRNR038994"/>
    </source>
</evidence>
<protein>
    <submittedName>
        <fullName evidence="7">N-acetylglucosamine-6-phosphate deacetylase</fullName>
    </submittedName>
</protein>
<accession>A9LH08</accession>
<dbReference type="GO" id="GO:0006046">
    <property type="term" value="P:N-acetylglucosamine catabolic process"/>
    <property type="evidence" value="ECO:0007669"/>
    <property type="project" value="TreeGrafter"/>
</dbReference>
<feature type="binding site" evidence="6">
    <location>
        <position position="197"/>
    </location>
    <ligand>
        <name>Zn(2+)</name>
        <dbReference type="ChEBI" id="CHEBI:29105"/>
    </ligand>
</feature>
<keyword evidence="2 6" id="KW-0479">Metal-binding</keyword>
<dbReference type="PIRSF" id="PIRSF038994">
    <property type="entry name" value="NagA"/>
    <property type="match status" value="1"/>
</dbReference>
<feature type="binding site" evidence="6">
    <location>
        <position position="129"/>
    </location>
    <ligand>
        <name>Zn(2+)</name>
        <dbReference type="ChEBI" id="CHEBI:29105"/>
    </ligand>
</feature>
<dbReference type="GO" id="GO:0008448">
    <property type="term" value="F:N-acetylglucosamine-6-phosphate deacetylase activity"/>
    <property type="evidence" value="ECO:0007669"/>
    <property type="project" value="InterPro"/>
</dbReference>
<dbReference type="PANTHER" id="PTHR11113">
    <property type="entry name" value="N-ACETYLGLUCOSAMINE-6-PHOSPHATE DEACETYLASE"/>
    <property type="match status" value="1"/>
</dbReference>
<gene>
    <name evidence="7" type="primary">nagA</name>
    <name evidence="7" type="ORF">8FN_7</name>
</gene>
<reference evidence="7" key="1">
    <citation type="journal article" date="2007" name="ISME J.">
        <title>Fosmids of novel marine Planctomycetes from the Namibian and Oregon coast upwelling systems and their cross-comparison with planctomycete genomes.</title>
        <authorList>
            <person name="Woebken D."/>
            <person name="Teeling H."/>
            <person name="Wecker P."/>
            <person name="Dumitriu A."/>
            <person name="Kostadinov I."/>
            <person name="DeLong E.F."/>
            <person name="Amann R."/>
            <person name="Gloeckner F.O."/>
        </authorList>
    </citation>
    <scope>NUCLEOTIDE SEQUENCE</scope>
</reference>
<evidence type="ECO:0000256" key="1">
    <source>
        <dbReference type="ARBA" id="ARBA00010716"/>
    </source>
</evidence>
<evidence type="ECO:0000256" key="2">
    <source>
        <dbReference type="ARBA" id="ARBA00022723"/>
    </source>
</evidence>
<evidence type="ECO:0000256" key="5">
    <source>
        <dbReference type="PIRSR" id="PIRSR038994-1"/>
    </source>
</evidence>
<evidence type="ECO:0000256" key="3">
    <source>
        <dbReference type="ARBA" id="ARBA00022801"/>
    </source>
</evidence>
<sequence>MHHRPVEFSCTTIDRDLPLRVTIDANQNVKVAPAPGDAVTPPKDQWLISSGLVDLQVNGYLGTDLSDPNLSVEHAESFCRQLAGVGVTRLLPTITTNSHQALIASLRRLSSLSEESDLFSRMTLGIHLEGPFISKLDGPRGAHPREFCRPCDLNEFALLQQAAQGLIKVVTLSPEYESATSFIAEITRRGLIASIGHTAASPEQIQSATQQGAQMSTHLGNGMHTEIARHPNYLWEQMASDELHAGLIADGVHLSPAILKSIVRTKTPQRCFLVSDTTSLSGQPAGRYRDSVLGDVEVTDDRRLVIAGQRLLQAGAYKPLKDAIPIIMRDADVSFPTALKMASEFPAAAIGHRDSFPFDPQSCTGDFIVFHRNKNNRCDVKLAVINNEVLFSNLD</sequence>
<keyword evidence="4" id="KW-0119">Carbohydrate metabolism</keyword>
<feature type="binding site" evidence="6">
    <location>
        <position position="218"/>
    </location>
    <ligand>
        <name>Zn(2+)</name>
        <dbReference type="ChEBI" id="CHEBI:29105"/>
    </ligand>
</feature>
<dbReference type="GO" id="GO:0046872">
    <property type="term" value="F:metal ion binding"/>
    <property type="evidence" value="ECO:0007669"/>
    <property type="project" value="UniProtKB-KW"/>
</dbReference>
<evidence type="ECO:0000256" key="6">
    <source>
        <dbReference type="PIRSR" id="PIRSR038994-3"/>
    </source>
</evidence>
<dbReference type="SUPFAM" id="SSF51556">
    <property type="entry name" value="Metallo-dependent hydrolases"/>
    <property type="match status" value="1"/>
</dbReference>
<feature type="active site" description="Proton donor/acceptor" evidence="5">
    <location>
        <position position="276"/>
    </location>
</feature>